<feature type="region of interest" description="Disordered" evidence="1">
    <location>
        <begin position="223"/>
        <end position="287"/>
    </location>
</feature>
<feature type="domain" description="CULT" evidence="2">
    <location>
        <begin position="99"/>
        <end position="331"/>
    </location>
</feature>
<dbReference type="Pfam" id="PF14114">
    <property type="entry name" value="DUF4286"/>
    <property type="match status" value="1"/>
</dbReference>
<proteinExistence type="predicted"/>
<dbReference type="AlphaFoldDB" id="A0A7J6PLF9"/>
<organism evidence="3 4">
    <name type="scientific">Perkinsus olseni</name>
    <name type="common">Perkinsus atlanticus</name>
    <dbReference type="NCBI Taxonomy" id="32597"/>
    <lineage>
        <taxon>Eukaryota</taxon>
        <taxon>Sar</taxon>
        <taxon>Alveolata</taxon>
        <taxon>Perkinsozoa</taxon>
        <taxon>Perkinsea</taxon>
        <taxon>Perkinsida</taxon>
        <taxon>Perkinsidae</taxon>
        <taxon>Perkinsus</taxon>
    </lineage>
</organism>
<accession>A0A7J6PLF9</accession>
<feature type="compositionally biased region" description="Acidic residues" evidence="1">
    <location>
        <begin position="262"/>
        <end position="272"/>
    </location>
</feature>
<name>A0A7J6PLF9_PEROL</name>
<dbReference type="EMBL" id="JABANP010000006">
    <property type="protein sequence ID" value="KAF4696949.1"/>
    <property type="molecule type" value="Genomic_DNA"/>
</dbReference>
<protein>
    <recommendedName>
        <fullName evidence="2">CULT domain-containing protein</fullName>
    </recommendedName>
</protein>
<dbReference type="Proteomes" id="UP000541610">
    <property type="component" value="Unassembled WGS sequence"/>
</dbReference>
<dbReference type="PROSITE" id="PS51788">
    <property type="entry name" value="CULT"/>
    <property type="match status" value="1"/>
</dbReference>
<dbReference type="InterPro" id="IPR025563">
    <property type="entry name" value="DUF4286"/>
</dbReference>
<evidence type="ECO:0000256" key="1">
    <source>
        <dbReference type="SAM" id="MobiDB-lite"/>
    </source>
</evidence>
<comment type="caution">
    <text evidence="3">The sequence shown here is derived from an EMBL/GenBank/DDBJ whole genome shotgun (WGS) entry which is preliminary data.</text>
</comment>
<feature type="compositionally biased region" description="Low complexity" evidence="1">
    <location>
        <begin position="225"/>
        <end position="245"/>
    </location>
</feature>
<sequence>MSQRSVGCCPAGTQVIYEVNVKCKDDETAKRFFGWLVNQGHVAEVMKNEGFSSAEVLTDAEDPLKLVARYVVDSMDDLEAYSSGPGVVLKKAGIEKFGDSFTATRRSFTYEGIYKEVVYSYELDVLEDPAWCYSATNPHEYRFDVCRANPAELAHGGIRVTNPPQEEFSWFPPYLWMMALCNTCGVHLGWAFCTADEAENRGGSSQVDTRPETREEDIREVVEDQAAPQPALPAPGESESSVESSRVTPPGEMSDGFVQSNVEEDTEAEENESAGVARQRSDDDAIQPRVRRRRVDVLRRMLSEGLEIIGRPSHPTVSFYGLILTKLREREMTQSEILDAERRFQNRLRSHWTSTLIEDF</sequence>
<evidence type="ECO:0000259" key="2">
    <source>
        <dbReference type="PROSITE" id="PS51788"/>
    </source>
</evidence>
<dbReference type="Gene3D" id="2.170.150.20">
    <property type="entry name" value="Peptide methionine sulfoxide reductase"/>
    <property type="match status" value="1"/>
</dbReference>
<evidence type="ECO:0000313" key="3">
    <source>
        <dbReference type="EMBL" id="KAF4696949.1"/>
    </source>
</evidence>
<dbReference type="InterPro" id="IPR034750">
    <property type="entry name" value="CULT"/>
</dbReference>
<gene>
    <name evidence="3" type="ORF">FOZ60_013300</name>
</gene>
<dbReference type="OrthoDB" id="17786at2759"/>
<reference evidence="3 4" key="1">
    <citation type="submission" date="2020-04" db="EMBL/GenBank/DDBJ databases">
        <title>Perkinsus olseni comparative genomics.</title>
        <authorList>
            <person name="Bogema D.R."/>
        </authorList>
    </citation>
    <scope>NUCLEOTIDE SEQUENCE [LARGE SCALE GENOMIC DNA]</scope>
    <source>
        <strain evidence="3">00978-12</strain>
    </source>
</reference>
<evidence type="ECO:0000313" key="4">
    <source>
        <dbReference type="Proteomes" id="UP000541610"/>
    </source>
</evidence>